<accession>A0A074KW60</accession>
<name>A0A074KW60_9BACT</name>
<evidence type="ECO:0008006" key="3">
    <source>
        <dbReference type="Google" id="ProtNLM"/>
    </source>
</evidence>
<dbReference type="Proteomes" id="UP000027821">
    <property type="component" value="Unassembled WGS sequence"/>
</dbReference>
<dbReference type="AlphaFoldDB" id="A0A074KW60"/>
<gene>
    <name evidence="1" type="ORF">EL17_20265</name>
</gene>
<comment type="caution">
    <text evidence="1">The sequence shown here is derived from an EMBL/GenBank/DDBJ whole genome shotgun (WGS) entry which is preliminary data.</text>
</comment>
<proteinExistence type="predicted"/>
<dbReference type="EMBL" id="JMIH01000034">
    <property type="protein sequence ID" value="KEO71858.1"/>
    <property type="molecule type" value="Genomic_DNA"/>
</dbReference>
<dbReference type="InterPro" id="IPR018841">
    <property type="entry name" value="DUF2442"/>
</dbReference>
<dbReference type="Pfam" id="PF10387">
    <property type="entry name" value="DUF2442"/>
    <property type="match status" value="1"/>
</dbReference>
<evidence type="ECO:0000313" key="1">
    <source>
        <dbReference type="EMBL" id="KEO71858.1"/>
    </source>
</evidence>
<dbReference type="Gene3D" id="3.30.2020.40">
    <property type="entry name" value="Uncharacterised protein PF10387, DUF2442"/>
    <property type="match status" value="1"/>
</dbReference>
<keyword evidence="2" id="KW-1185">Reference proteome</keyword>
<dbReference type="eggNOG" id="ENOG5033EX4">
    <property type="taxonomic scope" value="Bacteria"/>
</dbReference>
<reference evidence="1 2" key="1">
    <citation type="submission" date="2014-04" db="EMBL/GenBank/DDBJ databases">
        <title>Characterization and application of a salt tolerant electro-active bacterium.</title>
        <authorList>
            <person name="Yang L."/>
            <person name="Wei S."/>
            <person name="Tay Q.X.M."/>
        </authorList>
    </citation>
    <scope>NUCLEOTIDE SEQUENCE [LARGE SCALE GENOMIC DNA]</scope>
    <source>
        <strain evidence="1 2">LY1</strain>
    </source>
</reference>
<protein>
    <recommendedName>
        <fullName evidence="3">DUF2442 domain-containing protein</fullName>
    </recommendedName>
</protein>
<dbReference type="RefSeq" id="WP_051720237.1">
    <property type="nucleotide sequence ID" value="NZ_JMIH01000034.1"/>
</dbReference>
<sequence>MNSFSNEYDTIEKLIYEEGLKINALHFHPDLDLMLIVLSNKKVLQWAISSSLRLGQATLEQLHNYRLIGKGAGVHWPDLDEDLSLKGFLKEEIDRSLREIKSARIV</sequence>
<evidence type="ECO:0000313" key="2">
    <source>
        <dbReference type="Proteomes" id="UP000027821"/>
    </source>
</evidence>
<organism evidence="1 2">
    <name type="scientific">Anditalea andensis</name>
    <dbReference type="NCBI Taxonomy" id="1048983"/>
    <lineage>
        <taxon>Bacteria</taxon>
        <taxon>Pseudomonadati</taxon>
        <taxon>Bacteroidota</taxon>
        <taxon>Cytophagia</taxon>
        <taxon>Cytophagales</taxon>
        <taxon>Cytophagaceae</taxon>
        <taxon>Anditalea</taxon>
    </lineage>
</organism>